<dbReference type="PANTHER" id="PTHR43648:SF1">
    <property type="entry name" value="ELECTRON TRANSFER FLAVOPROTEIN BETA SUBUNIT LYSINE METHYLTRANSFERASE"/>
    <property type="match status" value="1"/>
</dbReference>
<organism evidence="7 8">
    <name type="scientific">Marinoscillum luteum</name>
    <dbReference type="NCBI Taxonomy" id="861051"/>
    <lineage>
        <taxon>Bacteria</taxon>
        <taxon>Pseudomonadati</taxon>
        <taxon>Bacteroidota</taxon>
        <taxon>Cytophagia</taxon>
        <taxon>Cytophagales</taxon>
        <taxon>Reichenbachiellaceae</taxon>
        <taxon>Marinoscillum</taxon>
    </lineage>
</organism>
<dbReference type="PANTHER" id="PTHR43648">
    <property type="entry name" value="ELECTRON TRANSFER FLAVOPROTEIN BETA SUBUNIT LYSINE METHYLTRANSFERASE"/>
    <property type="match status" value="1"/>
</dbReference>
<dbReference type="InterPro" id="IPR050078">
    <property type="entry name" value="Ribosomal_L11_MeTrfase_PrmA"/>
</dbReference>
<dbReference type="GO" id="GO:0032259">
    <property type="term" value="P:methylation"/>
    <property type="evidence" value="ECO:0007669"/>
    <property type="project" value="UniProtKB-KW"/>
</dbReference>
<dbReference type="CDD" id="cd02440">
    <property type="entry name" value="AdoMet_MTases"/>
    <property type="match status" value="1"/>
</dbReference>
<protein>
    <recommendedName>
        <fullName evidence="6">Ribosomal protein L11 methyltransferase</fullName>
        <shortName evidence="6">L11 Mtase</shortName>
        <ecNumber evidence="6">2.1.1.-</ecNumber>
    </recommendedName>
</protein>
<feature type="binding site" evidence="6">
    <location>
        <position position="143"/>
    </location>
    <ligand>
        <name>S-adenosyl-L-methionine</name>
        <dbReference type="ChEBI" id="CHEBI:59789"/>
    </ligand>
</feature>
<name>A0ABW7N8C0_9BACT</name>
<dbReference type="Pfam" id="PF06325">
    <property type="entry name" value="PrmA"/>
    <property type="match status" value="1"/>
</dbReference>
<comment type="catalytic activity">
    <reaction evidence="6">
        <text>L-lysyl-[protein] + 3 S-adenosyl-L-methionine = N(6),N(6),N(6)-trimethyl-L-lysyl-[protein] + 3 S-adenosyl-L-homocysteine + 3 H(+)</text>
        <dbReference type="Rhea" id="RHEA:54192"/>
        <dbReference type="Rhea" id="RHEA-COMP:9752"/>
        <dbReference type="Rhea" id="RHEA-COMP:13826"/>
        <dbReference type="ChEBI" id="CHEBI:15378"/>
        <dbReference type="ChEBI" id="CHEBI:29969"/>
        <dbReference type="ChEBI" id="CHEBI:57856"/>
        <dbReference type="ChEBI" id="CHEBI:59789"/>
        <dbReference type="ChEBI" id="CHEBI:61961"/>
    </reaction>
</comment>
<keyword evidence="3 6" id="KW-0489">Methyltransferase</keyword>
<comment type="similarity">
    <text evidence="1 6">Belongs to the methyltransferase superfamily. PrmA family.</text>
</comment>
<dbReference type="Proteomes" id="UP001610063">
    <property type="component" value="Unassembled WGS sequence"/>
</dbReference>
<dbReference type="RefSeq" id="WP_395417378.1">
    <property type="nucleotide sequence ID" value="NZ_JBIPKE010000016.1"/>
</dbReference>
<evidence type="ECO:0000256" key="4">
    <source>
        <dbReference type="ARBA" id="ARBA00022679"/>
    </source>
</evidence>
<dbReference type="EMBL" id="JBIPKE010000016">
    <property type="protein sequence ID" value="MFH6983860.1"/>
    <property type="molecule type" value="Genomic_DNA"/>
</dbReference>
<feature type="binding site" evidence="6">
    <location>
        <position position="165"/>
    </location>
    <ligand>
        <name>S-adenosyl-L-methionine</name>
        <dbReference type="ChEBI" id="CHEBI:59789"/>
    </ligand>
</feature>
<keyword evidence="8" id="KW-1185">Reference proteome</keyword>
<reference evidence="7 8" key="1">
    <citation type="journal article" date="2013" name="Int. J. Syst. Evol. Microbiol.">
        <title>Marinoscillum luteum sp. nov., isolated from marine sediment.</title>
        <authorList>
            <person name="Cha I.T."/>
            <person name="Park S.J."/>
            <person name="Kim S.J."/>
            <person name="Kim J.G."/>
            <person name="Jung M.Y."/>
            <person name="Shin K.S."/>
            <person name="Kwon K.K."/>
            <person name="Yang S.H."/>
            <person name="Seo Y.S."/>
            <person name="Rhee S.K."/>
        </authorList>
    </citation>
    <scope>NUCLEOTIDE SEQUENCE [LARGE SCALE GENOMIC DNA]</scope>
    <source>
        <strain evidence="7 8">KCTC 23939</strain>
    </source>
</reference>
<evidence type="ECO:0000313" key="7">
    <source>
        <dbReference type="EMBL" id="MFH6983860.1"/>
    </source>
</evidence>
<dbReference type="InterPro" id="IPR004498">
    <property type="entry name" value="Ribosomal_PrmA_MeTrfase"/>
</dbReference>
<gene>
    <name evidence="6 7" type="primary">prmA</name>
    <name evidence="7" type="ORF">ACHKAR_10430</name>
</gene>
<comment type="function">
    <text evidence="6">Methylates ribosomal protein L11.</text>
</comment>
<dbReference type="GO" id="GO:0008168">
    <property type="term" value="F:methyltransferase activity"/>
    <property type="evidence" value="ECO:0007669"/>
    <property type="project" value="UniProtKB-KW"/>
</dbReference>
<feature type="binding site" evidence="6">
    <location>
        <position position="208"/>
    </location>
    <ligand>
        <name>S-adenosyl-L-methionine</name>
        <dbReference type="ChEBI" id="CHEBI:59789"/>
    </ligand>
</feature>
<evidence type="ECO:0000256" key="1">
    <source>
        <dbReference type="ARBA" id="ARBA00009741"/>
    </source>
</evidence>
<dbReference type="HAMAP" id="MF_00735">
    <property type="entry name" value="Methyltr_PrmA"/>
    <property type="match status" value="1"/>
</dbReference>
<keyword evidence="7" id="KW-0687">Ribonucleoprotein</keyword>
<dbReference type="NCBIfam" id="NF001785">
    <property type="entry name" value="PRK00517.2-2"/>
    <property type="match status" value="1"/>
</dbReference>
<proteinExistence type="inferred from homology"/>
<dbReference type="Gene3D" id="3.40.50.150">
    <property type="entry name" value="Vaccinia Virus protein VP39"/>
    <property type="match status" value="1"/>
</dbReference>
<keyword evidence="5 6" id="KW-0949">S-adenosyl-L-methionine</keyword>
<keyword evidence="4 6" id="KW-0808">Transferase</keyword>
<dbReference type="GO" id="GO:0005840">
    <property type="term" value="C:ribosome"/>
    <property type="evidence" value="ECO:0007669"/>
    <property type="project" value="UniProtKB-KW"/>
</dbReference>
<keyword evidence="2 6" id="KW-0963">Cytoplasm</keyword>
<evidence type="ECO:0000256" key="3">
    <source>
        <dbReference type="ARBA" id="ARBA00022603"/>
    </source>
</evidence>
<evidence type="ECO:0000256" key="5">
    <source>
        <dbReference type="ARBA" id="ARBA00022691"/>
    </source>
</evidence>
<accession>A0ABW7N8C0</accession>
<keyword evidence="7" id="KW-0689">Ribosomal protein</keyword>
<evidence type="ECO:0000256" key="2">
    <source>
        <dbReference type="ARBA" id="ARBA00022490"/>
    </source>
</evidence>
<evidence type="ECO:0000313" key="8">
    <source>
        <dbReference type="Proteomes" id="UP001610063"/>
    </source>
</evidence>
<comment type="caution">
    <text evidence="7">The sequence shown here is derived from an EMBL/GenBank/DDBJ whole genome shotgun (WGS) entry which is preliminary data.</text>
</comment>
<sequence length="272" mass="30927">MSFITLNITCSEEKRELLIAELSLFPFDAFEETETGLLISCEEADWEEEPVFAVLARYEVECRVERVEKVNWNEEWEKNYDPVIVEDQCIVRATFHEPRPDFPYEIIITPKMSFGTGHHATTYQVLKHQLQLDHKGKKVLDVGCGTGALAIMAHKRGATDITAVDIDEWCIENSEENFSLNGCDHVKLSLGGIETVQENDPFDIILANINKNVLLDQIGAYSERLKNKGTLVLSGFYTEDIADLMAEAGKFGLVHQEQTERNRWAMLALKKE</sequence>
<dbReference type="EC" id="2.1.1.-" evidence="6"/>
<evidence type="ECO:0000256" key="6">
    <source>
        <dbReference type="HAMAP-Rule" id="MF_00735"/>
    </source>
</evidence>
<feature type="binding site" evidence="6">
    <location>
        <position position="122"/>
    </location>
    <ligand>
        <name>S-adenosyl-L-methionine</name>
        <dbReference type="ChEBI" id="CHEBI:59789"/>
    </ligand>
</feature>
<dbReference type="SUPFAM" id="SSF53335">
    <property type="entry name" value="S-adenosyl-L-methionine-dependent methyltransferases"/>
    <property type="match status" value="1"/>
</dbReference>
<comment type="subcellular location">
    <subcellularLocation>
        <location evidence="6">Cytoplasm</location>
    </subcellularLocation>
</comment>
<dbReference type="InterPro" id="IPR029063">
    <property type="entry name" value="SAM-dependent_MTases_sf"/>
</dbReference>